<dbReference type="PROSITE" id="PS51473">
    <property type="entry name" value="GNK2"/>
    <property type="match status" value="3"/>
</dbReference>
<feature type="region of interest" description="Disordered" evidence="3">
    <location>
        <begin position="259"/>
        <end position="286"/>
    </location>
</feature>
<organism evidence="7 8">
    <name type="scientific">Acer yangbiense</name>
    <dbReference type="NCBI Taxonomy" id="1000413"/>
    <lineage>
        <taxon>Eukaryota</taxon>
        <taxon>Viridiplantae</taxon>
        <taxon>Streptophyta</taxon>
        <taxon>Embryophyta</taxon>
        <taxon>Tracheophyta</taxon>
        <taxon>Spermatophyta</taxon>
        <taxon>Magnoliopsida</taxon>
        <taxon>eudicotyledons</taxon>
        <taxon>Gunneridae</taxon>
        <taxon>Pentapetalae</taxon>
        <taxon>rosids</taxon>
        <taxon>malvids</taxon>
        <taxon>Sapindales</taxon>
        <taxon>Sapindaceae</taxon>
        <taxon>Hippocastanoideae</taxon>
        <taxon>Acereae</taxon>
        <taxon>Acer</taxon>
    </lineage>
</organism>
<evidence type="ECO:0000256" key="4">
    <source>
        <dbReference type="SAM" id="Phobius"/>
    </source>
</evidence>
<dbReference type="PANTHER" id="PTHR32099">
    <property type="entry name" value="CYSTEINE-RICH REPEAT SECRETORY PROTEIN"/>
    <property type="match status" value="1"/>
</dbReference>
<feature type="domain" description="Gnk2-homologous" evidence="6">
    <location>
        <begin position="147"/>
        <end position="253"/>
    </location>
</feature>
<evidence type="ECO:0000256" key="5">
    <source>
        <dbReference type="SAM" id="SignalP"/>
    </source>
</evidence>
<proteinExistence type="predicted"/>
<feature type="transmembrane region" description="Helical" evidence="4">
    <location>
        <begin position="294"/>
        <end position="319"/>
    </location>
</feature>
<feature type="signal peptide" evidence="5">
    <location>
        <begin position="1"/>
        <end position="29"/>
    </location>
</feature>
<keyword evidence="4" id="KW-0472">Membrane</keyword>
<keyword evidence="2" id="KW-0677">Repeat</keyword>
<dbReference type="InterPro" id="IPR002902">
    <property type="entry name" value="GNK2"/>
</dbReference>
<dbReference type="Gene3D" id="3.30.430.20">
    <property type="entry name" value="Gnk2 domain, C-X8-C-X2-C motif"/>
    <property type="match status" value="3"/>
</dbReference>
<evidence type="ECO:0000313" key="7">
    <source>
        <dbReference type="EMBL" id="TXG47169.1"/>
    </source>
</evidence>
<dbReference type="Proteomes" id="UP000323000">
    <property type="component" value="Chromosome 13"/>
</dbReference>
<name>A0A5C7GRN0_9ROSI</name>
<dbReference type="CDD" id="cd23509">
    <property type="entry name" value="Gnk2-like"/>
    <property type="match status" value="3"/>
</dbReference>
<accession>A0A5C7GRN0</accession>
<evidence type="ECO:0000256" key="3">
    <source>
        <dbReference type="SAM" id="MobiDB-lite"/>
    </source>
</evidence>
<feature type="domain" description="Gnk2-homologous" evidence="6">
    <location>
        <begin position="335"/>
        <end position="446"/>
    </location>
</feature>
<dbReference type="EMBL" id="VAHF01000013">
    <property type="protein sequence ID" value="TXG47169.1"/>
    <property type="molecule type" value="Genomic_DNA"/>
</dbReference>
<keyword evidence="8" id="KW-1185">Reference proteome</keyword>
<feature type="transmembrane region" description="Helical" evidence="4">
    <location>
        <begin position="482"/>
        <end position="505"/>
    </location>
</feature>
<reference evidence="8" key="1">
    <citation type="journal article" date="2019" name="Gigascience">
        <title>De novo genome assembly of the endangered Acer yangbiense, a plant species with extremely small populations endemic to Yunnan Province, China.</title>
        <authorList>
            <person name="Yang J."/>
            <person name="Wariss H.M."/>
            <person name="Tao L."/>
            <person name="Zhang R."/>
            <person name="Yun Q."/>
            <person name="Hollingsworth P."/>
            <person name="Dao Z."/>
            <person name="Luo G."/>
            <person name="Guo H."/>
            <person name="Ma Y."/>
            <person name="Sun W."/>
        </authorList>
    </citation>
    <scope>NUCLEOTIDE SEQUENCE [LARGE SCALE GENOMIC DNA]</scope>
    <source>
        <strain evidence="8">cv. Malutang</strain>
    </source>
</reference>
<evidence type="ECO:0000259" key="6">
    <source>
        <dbReference type="PROSITE" id="PS51473"/>
    </source>
</evidence>
<dbReference type="Pfam" id="PF01657">
    <property type="entry name" value="Stress-antifung"/>
    <property type="match status" value="2"/>
</dbReference>
<sequence length="526" mass="58656">MHNHSNGLRNLISLFSYLLVSISLSLTNGATEYHCYDSGNFTTNSAYDTNRFLILSSLSSHVTIDNGGFYSTSIGQDPDKVYAVALCRGDSPSNEHCVNRIKAASRDILTKCPNQKEAFIWGGGTPECLVHYADHPVFGKLDLPHGRIEYGGNLTEVVKSNLTEFDQIWERLTDGLVKKVSMGSSRLKFATEEADINALQMIYSLMQCTPDMSGSDCELCLHQCVADWNCCLRTEGGNSERANCYFGWALYPFYSPRTKAPPPPSTDPPQIEASPPSVSTDPLQGKEDKTSRSVIIIVVVAAAAIMLLLIFICILVFILKKSRRKIRSKSELVLYLYFHNNLLGHHLVWSGSFDKVSKSTLEVAPVRIEYGWNLTEHVKLNLTEFDQIWDSLMDDLVKKCTPDLSQSDCDICLRQSVADFQACCLRSAGGKVLRANCYFEWSLNPFYSPHTDDTLLSIFLQVQANTTFISYKGKKDRTSQTIIIIIVVASAAVMISIISIGILIFRVKKSRQEIERKSGLALCNSK</sequence>
<keyword evidence="1 5" id="KW-0732">Signal</keyword>
<evidence type="ECO:0000313" key="8">
    <source>
        <dbReference type="Proteomes" id="UP000323000"/>
    </source>
</evidence>
<keyword evidence="4" id="KW-1133">Transmembrane helix</keyword>
<feature type="domain" description="Gnk2-homologous" evidence="6">
    <location>
        <begin position="29"/>
        <end position="137"/>
    </location>
</feature>
<gene>
    <name evidence="7" type="ORF">EZV62_026463</name>
</gene>
<dbReference type="AlphaFoldDB" id="A0A5C7GRN0"/>
<feature type="chain" id="PRO_5022714274" description="Gnk2-homologous domain-containing protein" evidence="5">
    <location>
        <begin position="30"/>
        <end position="526"/>
    </location>
</feature>
<evidence type="ECO:0000256" key="1">
    <source>
        <dbReference type="ARBA" id="ARBA00022729"/>
    </source>
</evidence>
<dbReference type="PANTHER" id="PTHR32099:SF92">
    <property type="entry name" value="CYSTEINE-RICH RECEPTOR-LIKE PROTEIN KINASE 11"/>
    <property type="match status" value="1"/>
</dbReference>
<comment type="caution">
    <text evidence="7">The sequence shown here is derived from an EMBL/GenBank/DDBJ whole genome shotgun (WGS) entry which is preliminary data.</text>
</comment>
<dbReference type="InterPro" id="IPR038408">
    <property type="entry name" value="GNK2_sf"/>
</dbReference>
<keyword evidence="4" id="KW-0812">Transmembrane</keyword>
<protein>
    <recommendedName>
        <fullName evidence="6">Gnk2-homologous domain-containing protein</fullName>
    </recommendedName>
</protein>
<evidence type="ECO:0000256" key="2">
    <source>
        <dbReference type="ARBA" id="ARBA00022737"/>
    </source>
</evidence>